<gene>
    <name evidence="2" type="ORF">E6C76_18855</name>
</gene>
<keyword evidence="1" id="KW-1133">Transmembrane helix</keyword>
<organism evidence="2 3">
    <name type="scientific">Pseudothauera nasutitermitis</name>
    <dbReference type="NCBI Taxonomy" id="2565930"/>
    <lineage>
        <taxon>Bacteria</taxon>
        <taxon>Pseudomonadati</taxon>
        <taxon>Pseudomonadota</taxon>
        <taxon>Betaproteobacteria</taxon>
        <taxon>Rhodocyclales</taxon>
        <taxon>Zoogloeaceae</taxon>
        <taxon>Pseudothauera</taxon>
    </lineage>
</organism>
<reference evidence="2 3" key="1">
    <citation type="submission" date="2019-04" db="EMBL/GenBank/DDBJ databases">
        <title>Azoarcus nasutitermitis sp. nov. isolated from termite nest.</title>
        <authorList>
            <person name="Lin S.-Y."/>
            <person name="Hameed A."/>
            <person name="Hsu Y.-H."/>
            <person name="Young C.-C."/>
        </authorList>
    </citation>
    <scope>NUCLEOTIDE SEQUENCE [LARGE SCALE GENOMIC DNA]</scope>
    <source>
        <strain evidence="2 3">CC-YHH838</strain>
    </source>
</reference>
<sequence>MDVVAIFMVCAGVAVLIGALWRASGEAGEAARRRGNAYPEPYHGVEICSTDESCAAACALHGKRFLSAQAPALPLLACSRRECPCVYMHFDDRRAGPRRQADAAAAQDGRERRVRPGRRAADRWVLGVR</sequence>
<dbReference type="OrthoDB" id="8527522at2"/>
<evidence type="ECO:0000313" key="2">
    <source>
        <dbReference type="EMBL" id="THF62377.1"/>
    </source>
</evidence>
<feature type="transmembrane region" description="Helical" evidence="1">
    <location>
        <begin position="6"/>
        <end position="24"/>
    </location>
</feature>
<evidence type="ECO:0000256" key="1">
    <source>
        <dbReference type="SAM" id="Phobius"/>
    </source>
</evidence>
<keyword evidence="1" id="KW-0472">Membrane</keyword>
<evidence type="ECO:0000313" key="3">
    <source>
        <dbReference type="Proteomes" id="UP000308430"/>
    </source>
</evidence>
<protein>
    <submittedName>
        <fullName evidence="2">Uncharacterized protein</fullName>
    </submittedName>
</protein>
<dbReference type="AlphaFoldDB" id="A0A4V3WB94"/>
<keyword evidence="3" id="KW-1185">Reference proteome</keyword>
<proteinExistence type="predicted"/>
<dbReference type="EMBL" id="SSOC01000007">
    <property type="protein sequence ID" value="THF62377.1"/>
    <property type="molecule type" value="Genomic_DNA"/>
</dbReference>
<comment type="caution">
    <text evidence="2">The sequence shown here is derived from an EMBL/GenBank/DDBJ whole genome shotgun (WGS) entry which is preliminary data.</text>
</comment>
<dbReference type="Proteomes" id="UP000308430">
    <property type="component" value="Unassembled WGS sequence"/>
</dbReference>
<keyword evidence="1" id="KW-0812">Transmembrane</keyword>
<accession>A0A4V3WB94</accession>
<name>A0A4V3WB94_9RHOO</name>
<dbReference type="RefSeq" id="WP_136349799.1">
    <property type="nucleotide sequence ID" value="NZ_SSOC01000007.1"/>
</dbReference>